<comment type="caution">
    <text evidence="3">Lacks conserved residue(s) required for the propagation of feature annotation.</text>
</comment>
<dbReference type="PROSITE" id="PS50234">
    <property type="entry name" value="VWFA"/>
    <property type="match status" value="1"/>
</dbReference>
<proteinExistence type="predicted"/>
<feature type="domain" description="Sushi" evidence="6">
    <location>
        <begin position="395"/>
        <end position="456"/>
    </location>
</feature>
<dbReference type="PROSITE" id="PS50853">
    <property type="entry name" value="FN3"/>
    <property type="match status" value="1"/>
</dbReference>
<dbReference type="SMART" id="SM00327">
    <property type="entry name" value="VWA"/>
    <property type="match status" value="1"/>
</dbReference>
<evidence type="ECO:0000313" key="8">
    <source>
        <dbReference type="Proteomes" id="UP001519460"/>
    </source>
</evidence>
<comment type="caution">
    <text evidence="7">The sequence shown here is derived from an EMBL/GenBank/DDBJ whole genome shotgun (WGS) entry which is preliminary data.</text>
</comment>
<evidence type="ECO:0000256" key="3">
    <source>
        <dbReference type="PROSITE-ProRule" id="PRU00302"/>
    </source>
</evidence>
<evidence type="ECO:0000256" key="1">
    <source>
        <dbReference type="ARBA" id="ARBA00004239"/>
    </source>
</evidence>
<dbReference type="Pfam" id="PF00084">
    <property type="entry name" value="Sushi"/>
    <property type="match status" value="1"/>
</dbReference>
<dbReference type="Gene3D" id="3.40.50.410">
    <property type="entry name" value="von Willebrand factor, type A domain"/>
    <property type="match status" value="1"/>
</dbReference>
<dbReference type="PANTHER" id="PTHR16897:SF2">
    <property type="entry name" value="OS03G0226600 PROTEIN"/>
    <property type="match status" value="1"/>
</dbReference>
<dbReference type="PANTHER" id="PTHR16897">
    <property type="entry name" value="OS10G0105400 PROTEIN"/>
    <property type="match status" value="1"/>
</dbReference>
<evidence type="ECO:0000256" key="2">
    <source>
        <dbReference type="ARBA" id="ARBA00023157"/>
    </source>
</evidence>
<reference evidence="7 8" key="1">
    <citation type="journal article" date="2023" name="Sci. Data">
        <title>Genome assembly of the Korean intertidal mud-creeper Batillaria attramentaria.</title>
        <authorList>
            <person name="Patra A.K."/>
            <person name="Ho P.T."/>
            <person name="Jun S."/>
            <person name="Lee S.J."/>
            <person name="Kim Y."/>
            <person name="Won Y.J."/>
        </authorList>
    </citation>
    <scope>NUCLEOTIDE SEQUENCE [LARGE SCALE GENOMIC DNA]</scope>
    <source>
        <strain evidence="7">Wonlab-2016</strain>
    </source>
</reference>
<feature type="domain" description="VWFA" evidence="4">
    <location>
        <begin position="107"/>
        <end position="259"/>
    </location>
</feature>
<dbReference type="InterPro" id="IPR000436">
    <property type="entry name" value="Sushi_SCR_CCP_dom"/>
</dbReference>
<dbReference type="InterPro" id="IPR002035">
    <property type="entry name" value="VWF_A"/>
</dbReference>
<dbReference type="InterPro" id="IPR036465">
    <property type="entry name" value="vWFA_dom_sf"/>
</dbReference>
<sequence length="3049" mass="333561">MQDVGEGGGISPCVVPDAPLAWTKEPKVAEVGHALAFLSTPEKSVACGTHAVPSRLIALVSTLTVLGEFLGTMGSQEALWCHLLLLVGFLGNVPFAVNAAECNARAEIAFLLDSSEDMGETDFKAAKELLASFVRTIEDKIDSSKVRIAAVTFTTSAELQFNLADCPFADDLVGQRWLRPPGSKVLDGCLGKISYTGGRLNTGAADAFRRVGDEVFTQARRGVSRIAVVMSKRFSDETSIKAEVLRLHSKGVKIIPVRVKSPGVGKVQGSDTNNGADVLKDERFETMNPLQVLLRKITRLFCKHGKHRRVKRSWWDSYDDDCPDGKHFDFTAEKGETCVVVDWTPPDDVDRHSGGNPGECFEEGDHRVEYVFDGTWGWSFINGDECTFTIRINVIKCDDYPSLANAASTSCTKDLVYGSVCSFTCDDGYRLTSSPQTMECQEDATWSNDGSVRCRADTPPNLGTCRVSVTDSQGNNKNSSYTGTRTDCDSQRDEFINTQPTQLYFVIKADLDMALTTNPYYVSSTSLNGVGIVGAKITLIKVSVTGTETSVREQVLDTTQYCQQSVSDTNPLIGGALHDCEGTLTFLPSVNLKDGESLCADMEAFSGGFYDLLDERTSPRGQITYRRVSKEKRVCFTYDESKPVHCSETSAGCQSEPLQLSTRRTRTPQVTVHVEGWVDPIPPGGSEGTASKISKYRLEENARSSHTIEWDVQETSTGGPFDKTITLPEEGSARLYAVILEVHDHAGNVAYARRLILYDNSSYVQFNDSASLTVVTAEPRSGLRWQTDVSTYVCVDWKYRFYNTELYHNNFLLPVNPDTGREILGHYDQQSGILPVTGTDNVHGIVKFEMAWQRDYEPKTSFSWVSDVYAQTTCVTETLLDGETYDIWIRATDIMENYTEDTVRVSIDHTDPVLNIVGLRGRFDRDGLYVHNTSDLSTMKLMVNAEDPHSAIKTLTWTLDTRDPVGNVGSDAVGVQQEENATVYNCFRENHCYCPSVGVCEISQYLFTFNILVDNDNHEGQHHRHYYITVTATNYASLQSTETIEILVDESPPTVGMVLEGLSDDDRAEMDFTSSDVVHVRWHGFLDHESGILLYRVVLADRCLTDQEMDATHNATEVEQGEMTSFRFPSEGHYFTTVVAYNRAMEPSGVACSDGITYDTTKPRLVNVSITHARTGQEVACTHPDQPWLVNNNMTRVRLARTSDCLNLCSANSTAEDVGYLPISSNHTLGVEASDEFCRTLPMMTEYSYIVLPSDYLKLTWAAVDAESEMEEYHVGMGRDRTTASAPDLLPFTPTHGHHSYHARHSGLGHGAVFFIFLRALSKAGLQFHLTLGPLVIDETPPEVTQPLAAVVDGDSLSVSWTENTFTDPEQPDGVGLGVTFRVGYDHDFVTEFLPAPESSFASCQGTGVTRCVRYPLSDLYPHDTESGRRFFFQLHATNAAGHVTSVNTSSVLLPAHLPPSHAVIFDVINETSAAVDTFVQILEDVDVIVQREEVCMAWHGLYHEDEVNIEVGLGTNTTQDDLISFRAVQNTGNACVDATSLPVYSELFSVVRATSPGGSTVFSSDGFHMVPKGDPINGLQVFNGIGCTAAHVAGSRAVTSGTTNIALTALVNVSLHAGDILFLKFTPFIQNVVFPDTVLLQRTLTGYQVVLKSSNATVVLPASLASSALVEVMTCLKDAALLPMPEGHVTVTWELAGPWTNLVKRFKVELTDETCLGASQMEDEYDRLRCLLDEKRVGSATKEVRLRAEGIIGGHEYVATVAPCFDNACLSAAKSSSVTYSSTGRSVVFRNATILAQSSRNTEVKINAEIVQFPTAASSGGRQCVFRWMVARDQYGTIPITDHHVGISATCSSIEIQEVVDYTGAGQGSLYVCLQPVFPWRADNPTCHRLVRPGNINHVDPFHVIELPHTTLRQTDFGEYLHSHQLGSRLHELYDLDLDFARSDVMLSAVVTFSEGRTVTWFLMTNPHVPTDGSCAGDAGCLMSLPDKTETVTFPRADSELRDGHVYFICARLSPNPSDGDSDITVSDLCGDGVVIDDSPPEGGTVVIGNANNGYVVDNVVVTWSGFSDVETRVSYVPDEVTLNYSVALGSYPKGEDLAGFVSVGQRTSWTFQHLNMAAGATCIATVRAEDRLGHVTEIWSESVIVDNTPPTVGHVAAGETTRENFVAGPNLPVRWEGVLDEESGIQLVEIAVGTEGGDDVIPFEHFHGNTAELAVTSRLLDGHSYVVLLKAVNGAGLTTMTSSEPFILDSSPPGPGQVWNSAPNTSDHGTYSSDVGVYRVYWAGFSDPHSGLDYYRVGLGSQPGHTDIHPFVYVGLQTSFTWRRDFEQGKQYYVTVEACNKAGLCRVTSSSSMTFDDSPPLPGHVTVGFDGRHSKYHGHNTSLPVQWIGFSDPQTGIQEYWWCVGTTPETCDVIPVTQTFQSRATVKAGLTLPVATPLYVTVRARNPAGLDTVSVSDSFTVDPTPPEVVTSPHFLLPRDGSPADSQWDRSVLRLAWRFVDSDSPIVSHTINIRSRTTGRLVTDAITIGSDTELILTLDKDHLLLDGDSHWVAVSACNAAGLCTTSISDLLLVDSTPPVVGTFLSPLTWTKSQDSSGTRVLLDAAWHRFADAESGIAAYYMTAGRQYNGEELSNGQVMILHDNTTQTQRHTFPLSEDLEPGDVVYLTMWAENSLGLHSPMLRMAFDVLQDSSNGASGSLEHVRHSCAISYCTGECTCAPTGQVCKESTSPCQQYNSGHPSLFRVSPYIGLPKAPQAFTTSAKCLEGHWELSDPALLSNVSRFEWSFSLANKSEGEGIFSLQEAVWHDVGRNTSAVHCMPGKRVLKSGQGYILHVRAWLSSHEHVTFISSPVMVDHTPPQVRRGRAVIDSDVTCSVDVDYVTTEPSVTACWDGVFRDAESQITQFEVWFGTSVYADDHVQKFHVGLNTSWSFPTSGLERGTRYYVTVRAVNGAGLMTTAVSDGVTVDVTPPVAGVVFAATRYTHLPAQTSTTTLPASWHGFQDAHSGVTSYYVTLNDVTANSTSLMPFRRVGTKTEYTLGGLNLEHNHR</sequence>
<organism evidence="7 8">
    <name type="scientific">Batillaria attramentaria</name>
    <dbReference type="NCBI Taxonomy" id="370345"/>
    <lineage>
        <taxon>Eukaryota</taxon>
        <taxon>Metazoa</taxon>
        <taxon>Spiralia</taxon>
        <taxon>Lophotrochozoa</taxon>
        <taxon>Mollusca</taxon>
        <taxon>Gastropoda</taxon>
        <taxon>Caenogastropoda</taxon>
        <taxon>Sorbeoconcha</taxon>
        <taxon>Cerithioidea</taxon>
        <taxon>Batillariidae</taxon>
        <taxon>Batillaria</taxon>
    </lineage>
</organism>
<keyword evidence="8" id="KW-1185">Reference proteome</keyword>
<dbReference type="Pfam" id="PF00092">
    <property type="entry name" value="VWA"/>
    <property type="match status" value="1"/>
</dbReference>
<dbReference type="GO" id="GO:0005576">
    <property type="term" value="C:extracellular region"/>
    <property type="evidence" value="ECO:0007669"/>
    <property type="project" value="UniProtKB-SubCell"/>
</dbReference>
<dbReference type="CDD" id="cd00063">
    <property type="entry name" value="FN3"/>
    <property type="match status" value="1"/>
</dbReference>
<dbReference type="Proteomes" id="UP001519460">
    <property type="component" value="Unassembled WGS sequence"/>
</dbReference>
<dbReference type="InterPro" id="IPR035976">
    <property type="entry name" value="Sushi/SCR/CCP_sf"/>
</dbReference>
<evidence type="ECO:0000259" key="4">
    <source>
        <dbReference type="PROSITE" id="PS50234"/>
    </source>
</evidence>
<dbReference type="InterPro" id="IPR003961">
    <property type="entry name" value="FN3_dom"/>
</dbReference>
<gene>
    <name evidence="7" type="ORF">BaRGS_00011985</name>
</gene>
<protein>
    <submittedName>
        <fullName evidence="7">Uncharacterized protein</fullName>
    </submittedName>
</protein>
<dbReference type="SMART" id="SM00032">
    <property type="entry name" value="CCP"/>
    <property type="match status" value="1"/>
</dbReference>
<keyword evidence="3" id="KW-0768">Sushi</keyword>
<dbReference type="Gene3D" id="2.10.70.10">
    <property type="entry name" value="Complement Module, domain 1"/>
    <property type="match status" value="1"/>
</dbReference>
<keyword evidence="2 3" id="KW-1015">Disulfide bond</keyword>
<dbReference type="SUPFAM" id="SSF57535">
    <property type="entry name" value="Complement control module/SCR domain"/>
    <property type="match status" value="1"/>
</dbReference>
<name>A0ABD0LBT0_9CAEN</name>
<dbReference type="Gene3D" id="2.60.40.10">
    <property type="entry name" value="Immunoglobulins"/>
    <property type="match status" value="1"/>
</dbReference>
<accession>A0ABD0LBT0</accession>
<dbReference type="InterPro" id="IPR036116">
    <property type="entry name" value="FN3_sf"/>
</dbReference>
<dbReference type="SUPFAM" id="SSF49265">
    <property type="entry name" value="Fibronectin type III"/>
    <property type="match status" value="2"/>
</dbReference>
<dbReference type="CDD" id="cd01450">
    <property type="entry name" value="vWFA_subfamily_ECM"/>
    <property type="match status" value="1"/>
</dbReference>
<evidence type="ECO:0000313" key="7">
    <source>
        <dbReference type="EMBL" id="KAK7496776.1"/>
    </source>
</evidence>
<dbReference type="SMART" id="SM00060">
    <property type="entry name" value="FN3"/>
    <property type="match status" value="3"/>
</dbReference>
<dbReference type="EMBL" id="JACVVK020000064">
    <property type="protein sequence ID" value="KAK7496776.1"/>
    <property type="molecule type" value="Genomic_DNA"/>
</dbReference>
<feature type="domain" description="Fibronectin type-III" evidence="5">
    <location>
        <begin position="2872"/>
        <end position="2972"/>
    </location>
</feature>
<evidence type="ECO:0000259" key="5">
    <source>
        <dbReference type="PROSITE" id="PS50853"/>
    </source>
</evidence>
<evidence type="ECO:0000259" key="6">
    <source>
        <dbReference type="PROSITE" id="PS50923"/>
    </source>
</evidence>
<dbReference type="InterPro" id="IPR013783">
    <property type="entry name" value="Ig-like_fold"/>
</dbReference>
<comment type="subcellular location">
    <subcellularLocation>
        <location evidence="1">Secreted</location>
        <location evidence="1">Extracellular space</location>
    </subcellularLocation>
</comment>
<feature type="disulfide bond" evidence="3">
    <location>
        <begin position="397"/>
        <end position="440"/>
    </location>
</feature>
<dbReference type="SUPFAM" id="SSF53300">
    <property type="entry name" value="vWA-like"/>
    <property type="match status" value="1"/>
</dbReference>
<dbReference type="PROSITE" id="PS50923">
    <property type="entry name" value="SUSHI"/>
    <property type="match status" value="1"/>
</dbReference>
<dbReference type="CDD" id="cd00033">
    <property type="entry name" value="CCP"/>
    <property type="match status" value="1"/>
</dbReference>